<dbReference type="KEGG" id="pabo:BCY86_03785"/>
<dbReference type="STRING" id="1882918.BCY86_03785"/>
<keyword evidence="1 3" id="KW-0597">Phosphoprotein</keyword>
<dbReference type="EMBL" id="CP016908">
    <property type="protein sequence ID" value="APR99896.1"/>
    <property type="molecule type" value="Genomic_DNA"/>
</dbReference>
<evidence type="ECO:0000313" key="6">
    <source>
        <dbReference type="EMBL" id="APR99896.1"/>
    </source>
</evidence>
<dbReference type="PROSITE" id="PS50110">
    <property type="entry name" value="RESPONSE_REGULATORY"/>
    <property type="match status" value="1"/>
</dbReference>
<sequence length="366" mass="39571">MLIIDDNTIIRKTFEMTFGPEGFQVSTAASCSAAASLLETHPRILFIDIHLADQERYAFCKQIRRQDRYVGIILLTSQFHPFDEEKGKLAGADDHLVKPFEAHHALEKVHHLLVVKDLARLTHPAPLAHASPPAVPSPPPTALRVFNASSAESHHPPNLKSPLPRATYPSPLAVLSPPSISCFALSSASPSSLTPSSKKEEHILPSKVSSSILSDPVSRISPPLPIITSRVPTAPTEEHPLSSAPLPPPSVLVTPSSIPVTPPPPSTRLPSLSNQASIPPPLPSLQSIPPLPPSSPPPPSLHSSKVSKIIQDEILYKIEGLPLTPKQIEGFLILSQQAIEKAIKEIIPSLVKELIQQELDVLIREK</sequence>
<organism evidence="6 7">
    <name type="scientific">Pajaroellobacter abortibovis</name>
    <dbReference type="NCBI Taxonomy" id="1882918"/>
    <lineage>
        <taxon>Bacteria</taxon>
        <taxon>Pseudomonadati</taxon>
        <taxon>Myxococcota</taxon>
        <taxon>Polyangia</taxon>
        <taxon>Polyangiales</taxon>
        <taxon>Polyangiaceae</taxon>
    </lineage>
</organism>
<dbReference type="SUPFAM" id="SSF52172">
    <property type="entry name" value="CheY-like"/>
    <property type="match status" value="1"/>
</dbReference>
<feature type="compositionally biased region" description="Pro residues" evidence="4">
    <location>
        <begin position="278"/>
        <end position="300"/>
    </location>
</feature>
<dbReference type="SMART" id="SM00448">
    <property type="entry name" value="REC"/>
    <property type="match status" value="1"/>
</dbReference>
<evidence type="ECO:0000256" key="1">
    <source>
        <dbReference type="ARBA" id="ARBA00022553"/>
    </source>
</evidence>
<feature type="domain" description="Response regulatory" evidence="5">
    <location>
        <begin position="1"/>
        <end position="113"/>
    </location>
</feature>
<feature type="modified residue" description="4-aspartylphosphate" evidence="3">
    <location>
        <position position="48"/>
    </location>
</feature>
<dbReference type="InterPro" id="IPR050595">
    <property type="entry name" value="Bact_response_regulator"/>
</dbReference>
<name>A0A1L6MWI7_9BACT</name>
<dbReference type="Proteomes" id="UP000185544">
    <property type="component" value="Chromosome"/>
</dbReference>
<dbReference type="CDD" id="cd00156">
    <property type="entry name" value="REC"/>
    <property type="match status" value="1"/>
</dbReference>
<gene>
    <name evidence="6" type="ORF">BCY86_03785</name>
</gene>
<feature type="region of interest" description="Disordered" evidence="4">
    <location>
        <begin position="228"/>
        <end position="304"/>
    </location>
</feature>
<dbReference type="Gene3D" id="3.40.50.2300">
    <property type="match status" value="1"/>
</dbReference>
<dbReference type="InterPro" id="IPR011006">
    <property type="entry name" value="CheY-like_superfamily"/>
</dbReference>
<keyword evidence="7" id="KW-1185">Reference proteome</keyword>
<keyword evidence="2" id="KW-0902">Two-component regulatory system</keyword>
<dbReference type="AlphaFoldDB" id="A0A1L6MWI7"/>
<evidence type="ECO:0000256" key="4">
    <source>
        <dbReference type="SAM" id="MobiDB-lite"/>
    </source>
</evidence>
<dbReference type="GO" id="GO:0000160">
    <property type="term" value="P:phosphorelay signal transduction system"/>
    <property type="evidence" value="ECO:0007669"/>
    <property type="project" value="UniProtKB-KW"/>
</dbReference>
<accession>A0A1L6MWI7</accession>
<evidence type="ECO:0000256" key="2">
    <source>
        <dbReference type="ARBA" id="ARBA00023012"/>
    </source>
</evidence>
<proteinExistence type="predicted"/>
<evidence type="ECO:0000313" key="7">
    <source>
        <dbReference type="Proteomes" id="UP000185544"/>
    </source>
</evidence>
<evidence type="ECO:0000259" key="5">
    <source>
        <dbReference type="PROSITE" id="PS50110"/>
    </source>
</evidence>
<dbReference type="PANTHER" id="PTHR44591:SF14">
    <property type="entry name" value="PROTEIN PILG"/>
    <property type="match status" value="1"/>
</dbReference>
<reference evidence="6 7" key="1">
    <citation type="submission" date="2016-08" db="EMBL/GenBank/DDBJ databases">
        <title>Identification and validation of antigenic proteins from Pajaroellobacter abortibovis using de-novo genome sequence assembly and reverse vaccinology.</title>
        <authorList>
            <person name="Welly B.T."/>
            <person name="Miller M.R."/>
            <person name="Stott J.L."/>
            <person name="Blanchard M.T."/>
            <person name="Islas-Trejo A.D."/>
            <person name="O'Rourke S.M."/>
            <person name="Young A.E."/>
            <person name="Medrano J.F."/>
            <person name="Van Eenennaam A.L."/>
        </authorList>
    </citation>
    <scope>NUCLEOTIDE SEQUENCE [LARGE SCALE GENOMIC DNA]</scope>
    <source>
        <strain evidence="6 7">BTF92-0548A/99-0131</strain>
    </source>
</reference>
<dbReference type="PANTHER" id="PTHR44591">
    <property type="entry name" value="STRESS RESPONSE REGULATOR PROTEIN 1"/>
    <property type="match status" value="1"/>
</dbReference>
<evidence type="ECO:0000256" key="3">
    <source>
        <dbReference type="PROSITE-ProRule" id="PRU00169"/>
    </source>
</evidence>
<dbReference type="InterPro" id="IPR001789">
    <property type="entry name" value="Sig_transdc_resp-reg_receiver"/>
</dbReference>
<protein>
    <recommendedName>
        <fullName evidence="5">Response regulatory domain-containing protein</fullName>
    </recommendedName>
</protein>
<dbReference type="Pfam" id="PF00072">
    <property type="entry name" value="Response_reg"/>
    <property type="match status" value="1"/>
</dbReference>